<organism evidence="4">
    <name type="scientific">Schistosoma curassoni</name>
    <dbReference type="NCBI Taxonomy" id="6186"/>
    <lineage>
        <taxon>Eukaryota</taxon>
        <taxon>Metazoa</taxon>
        <taxon>Spiralia</taxon>
        <taxon>Lophotrochozoa</taxon>
        <taxon>Platyhelminthes</taxon>
        <taxon>Trematoda</taxon>
        <taxon>Digenea</taxon>
        <taxon>Strigeidida</taxon>
        <taxon>Schistosomatoidea</taxon>
        <taxon>Schistosomatidae</taxon>
        <taxon>Schistosoma</taxon>
    </lineage>
</organism>
<dbReference type="Pfam" id="PF18716">
    <property type="entry name" value="VATC"/>
    <property type="match status" value="1"/>
</dbReference>
<protein>
    <submittedName>
        <fullName evidence="4">VATC domain-containing protein</fullName>
    </submittedName>
</protein>
<name>A0A183JMD6_9TREM</name>
<evidence type="ECO:0000313" key="3">
    <source>
        <dbReference type="Proteomes" id="UP000279833"/>
    </source>
</evidence>
<reference evidence="2 3" key="2">
    <citation type="submission" date="2018-11" db="EMBL/GenBank/DDBJ databases">
        <authorList>
            <consortium name="Pathogen Informatics"/>
        </authorList>
    </citation>
    <scope>NUCLEOTIDE SEQUENCE [LARGE SCALE GENOMIC DNA]</scope>
    <source>
        <strain evidence="2">Dakar</strain>
        <strain evidence="3">Dakar, Senegal</strain>
    </source>
</reference>
<dbReference type="STRING" id="6186.A0A183JMD6"/>
<evidence type="ECO:0000313" key="4">
    <source>
        <dbReference type="WBParaSite" id="SCUD_0000386801-mRNA-1"/>
    </source>
</evidence>
<sequence length="44" mass="5184">MVFSRCFQCGCDISGKVPFNYMDYNFCTSNCLKQHRLKSINNNR</sequence>
<evidence type="ECO:0000313" key="2">
    <source>
        <dbReference type="EMBL" id="VDO85011.1"/>
    </source>
</evidence>
<proteinExistence type="predicted"/>
<feature type="domain" description="Vms1-associating treble clef" evidence="1">
    <location>
        <begin position="4"/>
        <end position="40"/>
    </location>
</feature>
<gene>
    <name evidence="2" type="ORF">SCUD_LOCUS3868</name>
</gene>
<keyword evidence="3" id="KW-1185">Reference proteome</keyword>
<dbReference type="AlphaFoldDB" id="A0A183JMD6"/>
<dbReference type="Proteomes" id="UP000279833">
    <property type="component" value="Unassembled WGS sequence"/>
</dbReference>
<dbReference type="InterPro" id="IPR041540">
    <property type="entry name" value="VATC"/>
</dbReference>
<accession>A0A183JMD6</accession>
<evidence type="ECO:0000259" key="1">
    <source>
        <dbReference type="Pfam" id="PF18716"/>
    </source>
</evidence>
<reference evidence="4" key="1">
    <citation type="submission" date="2016-06" db="UniProtKB">
        <authorList>
            <consortium name="WormBaseParasite"/>
        </authorList>
    </citation>
    <scope>IDENTIFICATION</scope>
</reference>
<dbReference type="EMBL" id="UZAK01004646">
    <property type="protein sequence ID" value="VDO85011.1"/>
    <property type="molecule type" value="Genomic_DNA"/>
</dbReference>
<dbReference type="WBParaSite" id="SCUD_0000386801-mRNA-1">
    <property type="protein sequence ID" value="SCUD_0000386801-mRNA-1"/>
    <property type="gene ID" value="SCUD_0000386801"/>
</dbReference>